<accession>A0A0F9KP42</accession>
<name>A0A0F9KP42_9ZZZZ</name>
<dbReference type="AlphaFoldDB" id="A0A0F9KP42"/>
<dbReference type="EMBL" id="LAZR01014532">
    <property type="protein sequence ID" value="KKM17070.1"/>
    <property type="molecule type" value="Genomic_DNA"/>
</dbReference>
<protein>
    <submittedName>
        <fullName evidence="1">Uncharacterized protein</fullName>
    </submittedName>
</protein>
<organism evidence="1">
    <name type="scientific">marine sediment metagenome</name>
    <dbReference type="NCBI Taxonomy" id="412755"/>
    <lineage>
        <taxon>unclassified sequences</taxon>
        <taxon>metagenomes</taxon>
        <taxon>ecological metagenomes</taxon>
    </lineage>
</organism>
<comment type="caution">
    <text evidence="1">The sequence shown here is derived from an EMBL/GenBank/DDBJ whole genome shotgun (WGS) entry which is preliminary data.</text>
</comment>
<evidence type="ECO:0000313" key="1">
    <source>
        <dbReference type="EMBL" id="KKM17070.1"/>
    </source>
</evidence>
<sequence length="65" mass="6835">MGRDMAIVLSSGKVRRTGAGEASLVEGQSLRIETSPNGEELLNVVVPAGKTWKVNIAVVVDEIDA</sequence>
<gene>
    <name evidence="1" type="ORF">LCGC14_1679490</name>
</gene>
<reference evidence="1" key="1">
    <citation type="journal article" date="2015" name="Nature">
        <title>Complex archaea that bridge the gap between prokaryotes and eukaryotes.</title>
        <authorList>
            <person name="Spang A."/>
            <person name="Saw J.H."/>
            <person name="Jorgensen S.L."/>
            <person name="Zaremba-Niedzwiedzka K."/>
            <person name="Martijn J."/>
            <person name="Lind A.E."/>
            <person name="van Eijk R."/>
            <person name="Schleper C."/>
            <person name="Guy L."/>
            <person name="Ettema T.J."/>
        </authorList>
    </citation>
    <scope>NUCLEOTIDE SEQUENCE</scope>
</reference>
<proteinExistence type="predicted"/>